<feature type="domain" description="Flavodoxin-like fold" evidence="2">
    <location>
        <begin position="2"/>
        <end position="168"/>
    </location>
</feature>
<dbReference type="InterPro" id="IPR003680">
    <property type="entry name" value="Flavodoxin_fold"/>
</dbReference>
<evidence type="ECO:0000313" key="4">
    <source>
        <dbReference type="Proteomes" id="UP000663069"/>
    </source>
</evidence>
<dbReference type="Pfam" id="PF02525">
    <property type="entry name" value="Flavodoxin_2"/>
    <property type="match status" value="1"/>
</dbReference>
<protein>
    <submittedName>
        <fullName evidence="3">NAD(P)H-dependent oxidoreductase</fullName>
    </submittedName>
</protein>
<organism evidence="3 4">
    <name type="scientific">Rodentibacter haemolyticus</name>
    <dbReference type="NCBI Taxonomy" id="2778911"/>
    <lineage>
        <taxon>Bacteria</taxon>
        <taxon>Pseudomonadati</taxon>
        <taxon>Pseudomonadota</taxon>
        <taxon>Gammaproteobacteria</taxon>
        <taxon>Pasteurellales</taxon>
        <taxon>Pasteurellaceae</taxon>
        <taxon>Rodentibacter</taxon>
    </lineage>
</organism>
<dbReference type="PANTHER" id="PTHR47307">
    <property type="entry name" value="GLUTATHIONE-REGULATED POTASSIUM-EFFLUX SYSTEM ANCILLARY PROTEIN KEFG"/>
    <property type="match status" value="1"/>
</dbReference>
<accession>A0ABX6UVD0</accession>
<evidence type="ECO:0000313" key="3">
    <source>
        <dbReference type="EMBL" id="QPB42010.1"/>
    </source>
</evidence>
<dbReference type="EMBL" id="CP063056">
    <property type="protein sequence ID" value="QPB42010.1"/>
    <property type="molecule type" value="Genomic_DNA"/>
</dbReference>
<sequence length="186" mass="20602">MKNVLIVSGHPDLNTSVANSEILQTIEKALPNAKIHRLDSLYPNYQFDIEAEKTAILAADIIVFQFPFSWYSVPGLMKLWIDKVFVHGFAHGSTAKIGGKKLIISTTTGAPAEVYQKDGFFKHRVEDYLPQFETFATLCGLDYQDPVITCGISYVGRNEAKIAEQKTIAQDHAARLITAIEKAAAE</sequence>
<dbReference type="RefSeq" id="WP_194811593.1">
    <property type="nucleotide sequence ID" value="NZ_CP063056.1"/>
</dbReference>
<proteinExistence type="predicted"/>
<dbReference type="SUPFAM" id="SSF52218">
    <property type="entry name" value="Flavoproteins"/>
    <property type="match status" value="1"/>
</dbReference>
<evidence type="ECO:0000259" key="2">
    <source>
        <dbReference type="Pfam" id="PF02525"/>
    </source>
</evidence>
<dbReference type="Proteomes" id="UP000663069">
    <property type="component" value="Chromosome"/>
</dbReference>
<reference evidence="3 4" key="1">
    <citation type="submission" date="2020-10" db="EMBL/GenBank/DDBJ databases">
        <title>Genome Sequencing of Rodentibacter spp. strain DSM111151.</title>
        <authorList>
            <person name="Benga L."/>
            <person name="Lautwein T."/>
        </authorList>
    </citation>
    <scope>NUCLEOTIDE SEQUENCE [LARGE SCALE GENOMIC DNA]</scope>
    <source>
        <strain evidence="3 4">DSM 111151</strain>
    </source>
</reference>
<keyword evidence="1" id="KW-0560">Oxidoreductase</keyword>
<dbReference type="Gene3D" id="3.40.50.360">
    <property type="match status" value="1"/>
</dbReference>
<name>A0ABX6UVD0_9PAST</name>
<dbReference type="InterPro" id="IPR029039">
    <property type="entry name" value="Flavoprotein-like_sf"/>
</dbReference>
<dbReference type="PANTHER" id="PTHR47307:SF1">
    <property type="entry name" value="GLUTATHIONE-REGULATED POTASSIUM-EFFLUX SYSTEM ANCILLARY PROTEIN KEFG"/>
    <property type="match status" value="1"/>
</dbReference>
<dbReference type="InterPro" id="IPR046980">
    <property type="entry name" value="KefG/KefF"/>
</dbReference>
<evidence type="ECO:0000256" key="1">
    <source>
        <dbReference type="ARBA" id="ARBA00023002"/>
    </source>
</evidence>
<keyword evidence="4" id="KW-1185">Reference proteome</keyword>
<gene>
    <name evidence="3" type="ORF">IHV77_08780</name>
</gene>